<protein>
    <submittedName>
        <fullName evidence="2">Uncharacterized protein</fullName>
    </submittedName>
</protein>
<evidence type="ECO:0000313" key="2">
    <source>
        <dbReference type="EMBL" id="KAJ7765283.1"/>
    </source>
</evidence>
<keyword evidence="1" id="KW-0732">Signal</keyword>
<evidence type="ECO:0000313" key="3">
    <source>
        <dbReference type="Proteomes" id="UP001215598"/>
    </source>
</evidence>
<dbReference type="EMBL" id="JARKIB010000026">
    <property type="protein sequence ID" value="KAJ7765283.1"/>
    <property type="molecule type" value="Genomic_DNA"/>
</dbReference>
<comment type="caution">
    <text evidence="2">The sequence shown here is derived from an EMBL/GenBank/DDBJ whole genome shotgun (WGS) entry which is preliminary data.</text>
</comment>
<sequence>MFTNVLAFSLTALALVGAAPSFQTPMSVSCNVNFGTVADVGAAKSFGGIPPGRYIIINAAAEGALRSYRLGEPVFRTLTREFPGDSIYWDVKPASSNSYTISNVGLRAPTYIDGDRIRCDRVEPAQYSISPVLGDFDVFTIKTDGDKVWGTDGNYGRAEVHLLPEVKGRGEMWRFIPLRDFQTVEVDNGAF</sequence>
<organism evidence="2 3">
    <name type="scientific">Mycena metata</name>
    <dbReference type="NCBI Taxonomy" id="1033252"/>
    <lineage>
        <taxon>Eukaryota</taxon>
        <taxon>Fungi</taxon>
        <taxon>Dikarya</taxon>
        <taxon>Basidiomycota</taxon>
        <taxon>Agaricomycotina</taxon>
        <taxon>Agaricomycetes</taxon>
        <taxon>Agaricomycetidae</taxon>
        <taxon>Agaricales</taxon>
        <taxon>Marasmiineae</taxon>
        <taxon>Mycenaceae</taxon>
        <taxon>Mycena</taxon>
    </lineage>
</organism>
<gene>
    <name evidence="2" type="ORF">B0H16DRAFT_1525086</name>
</gene>
<dbReference type="AlphaFoldDB" id="A0AAD7NKS4"/>
<keyword evidence="3" id="KW-1185">Reference proteome</keyword>
<feature type="signal peptide" evidence="1">
    <location>
        <begin position="1"/>
        <end position="18"/>
    </location>
</feature>
<proteinExistence type="predicted"/>
<accession>A0AAD7NKS4</accession>
<name>A0AAD7NKS4_9AGAR</name>
<feature type="chain" id="PRO_5042149132" evidence="1">
    <location>
        <begin position="19"/>
        <end position="191"/>
    </location>
</feature>
<evidence type="ECO:0000256" key="1">
    <source>
        <dbReference type="SAM" id="SignalP"/>
    </source>
</evidence>
<reference evidence="2" key="1">
    <citation type="submission" date="2023-03" db="EMBL/GenBank/DDBJ databases">
        <title>Massive genome expansion in bonnet fungi (Mycena s.s.) driven by repeated elements and novel gene families across ecological guilds.</title>
        <authorList>
            <consortium name="Lawrence Berkeley National Laboratory"/>
            <person name="Harder C.B."/>
            <person name="Miyauchi S."/>
            <person name="Viragh M."/>
            <person name="Kuo A."/>
            <person name="Thoen E."/>
            <person name="Andreopoulos B."/>
            <person name="Lu D."/>
            <person name="Skrede I."/>
            <person name="Drula E."/>
            <person name="Henrissat B."/>
            <person name="Morin E."/>
            <person name="Kohler A."/>
            <person name="Barry K."/>
            <person name="LaButti K."/>
            <person name="Morin E."/>
            <person name="Salamov A."/>
            <person name="Lipzen A."/>
            <person name="Mereny Z."/>
            <person name="Hegedus B."/>
            <person name="Baldrian P."/>
            <person name="Stursova M."/>
            <person name="Weitz H."/>
            <person name="Taylor A."/>
            <person name="Grigoriev I.V."/>
            <person name="Nagy L.G."/>
            <person name="Martin F."/>
            <person name="Kauserud H."/>
        </authorList>
    </citation>
    <scope>NUCLEOTIDE SEQUENCE</scope>
    <source>
        <strain evidence="2">CBHHK182m</strain>
    </source>
</reference>
<dbReference type="Proteomes" id="UP001215598">
    <property type="component" value="Unassembled WGS sequence"/>
</dbReference>